<evidence type="ECO:0000256" key="6">
    <source>
        <dbReference type="ARBA" id="ARBA00022833"/>
    </source>
</evidence>
<sequence>MPNERQDNQFLSEHEYWMQEAIKEAGKAETLREVPIGAIIVRDNEIIGRGHNLRETSLDPTAHAEMIAIREASERIGAWRLLECTLYVTLEPCPMCAGAIVQARIPQVIYGTTDPKAGCAGTLMNLLQEERFNHRVDVVSGVLQQDCAAQLTNFFRNLRQQAKEAKSKLDPQQQPDK</sequence>
<dbReference type="EMBL" id="RHLK01000030">
    <property type="protein sequence ID" value="MVP02585.1"/>
    <property type="molecule type" value="Genomic_DNA"/>
</dbReference>
<dbReference type="PANTHER" id="PTHR11079:SF202">
    <property type="entry name" value="TRNA-SPECIFIC ADENOSINE DEAMINASE"/>
    <property type="match status" value="1"/>
</dbReference>
<evidence type="ECO:0000256" key="5">
    <source>
        <dbReference type="ARBA" id="ARBA00022801"/>
    </source>
</evidence>
<dbReference type="InterPro" id="IPR058535">
    <property type="entry name" value="MafB19-deam"/>
</dbReference>
<dbReference type="PROSITE" id="PS00903">
    <property type="entry name" value="CYT_DCMP_DEAMINASES_1"/>
    <property type="match status" value="1"/>
</dbReference>
<evidence type="ECO:0000259" key="9">
    <source>
        <dbReference type="PROSITE" id="PS51747"/>
    </source>
</evidence>
<dbReference type="AlphaFoldDB" id="A0A7X3FMR2"/>
<dbReference type="Pfam" id="PF14437">
    <property type="entry name" value="MafB19-deam"/>
    <property type="match status" value="1"/>
</dbReference>
<dbReference type="OrthoDB" id="9802676at2"/>
<proteinExistence type="inferred from homology"/>
<feature type="active site" description="Proton donor" evidence="8">
    <location>
        <position position="65"/>
    </location>
</feature>
<dbReference type="EC" id="3.5.4.33" evidence="8"/>
<feature type="binding site" evidence="8">
    <location>
        <position position="96"/>
    </location>
    <ligand>
        <name>Zn(2+)</name>
        <dbReference type="ChEBI" id="CHEBI:29105"/>
        <note>catalytic</note>
    </ligand>
</feature>
<dbReference type="SUPFAM" id="SSF53927">
    <property type="entry name" value="Cytidine deaminase-like"/>
    <property type="match status" value="1"/>
</dbReference>
<reference evidence="10 11" key="1">
    <citation type="journal article" date="2019" name="Microorganisms">
        <title>Paenibacillus lutrae sp. nov., A Chitinolytic Species Isolated from A River Otter in Castril Natural Park, Granada, Spain.</title>
        <authorList>
            <person name="Rodriguez M."/>
            <person name="Reina J.C."/>
            <person name="Bejar V."/>
            <person name="Llamas I."/>
        </authorList>
    </citation>
    <scope>NUCLEOTIDE SEQUENCE [LARGE SCALE GENOMIC DNA]</scope>
    <source>
        <strain evidence="10 11">N10</strain>
    </source>
</reference>
<dbReference type="GO" id="GO:0008270">
    <property type="term" value="F:zinc ion binding"/>
    <property type="evidence" value="ECO:0007669"/>
    <property type="project" value="UniProtKB-UniRule"/>
</dbReference>
<dbReference type="PANTHER" id="PTHR11079">
    <property type="entry name" value="CYTOSINE DEAMINASE FAMILY MEMBER"/>
    <property type="match status" value="1"/>
</dbReference>
<dbReference type="InterPro" id="IPR016192">
    <property type="entry name" value="APOBEC/CMP_deaminase_Zn-bd"/>
</dbReference>
<comment type="cofactor">
    <cofactor evidence="8">
        <name>Zn(2+)</name>
        <dbReference type="ChEBI" id="CHEBI:29105"/>
    </cofactor>
    <text evidence="8">Binds 1 zinc ion per subunit.</text>
</comment>
<evidence type="ECO:0000256" key="4">
    <source>
        <dbReference type="ARBA" id="ARBA00022723"/>
    </source>
</evidence>
<comment type="similarity">
    <text evidence="1">Belongs to the cytidine and deoxycytidylate deaminase family. ADAT2 subfamily.</text>
</comment>
<comment type="caution">
    <text evidence="10">The sequence shown here is derived from an EMBL/GenBank/DDBJ whole genome shotgun (WGS) entry which is preliminary data.</text>
</comment>
<evidence type="ECO:0000256" key="1">
    <source>
        <dbReference type="ARBA" id="ARBA00010669"/>
    </source>
</evidence>
<dbReference type="GO" id="GO:0052717">
    <property type="term" value="F:tRNA-specific adenosine-34 deaminase activity"/>
    <property type="evidence" value="ECO:0007669"/>
    <property type="project" value="UniProtKB-UniRule"/>
</dbReference>
<dbReference type="PROSITE" id="PS51747">
    <property type="entry name" value="CYT_DCMP_DEAMINASES_2"/>
    <property type="match status" value="1"/>
</dbReference>
<dbReference type="InterPro" id="IPR016193">
    <property type="entry name" value="Cytidine_deaminase-like"/>
</dbReference>
<dbReference type="InterPro" id="IPR002125">
    <property type="entry name" value="CMP_dCMP_dom"/>
</dbReference>
<dbReference type="Proteomes" id="UP000490800">
    <property type="component" value="Unassembled WGS sequence"/>
</dbReference>
<comment type="function">
    <text evidence="8">Catalyzes the deamination of adenosine to inosine at the wobble position 34 of tRNA(Arg2).</text>
</comment>
<evidence type="ECO:0000256" key="7">
    <source>
        <dbReference type="ARBA" id="ARBA00048045"/>
    </source>
</evidence>
<organism evidence="10 11">
    <name type="scientific">Paenibacillus lutrae</name>
    <dbReference type="NCBI Taxonomy" id="2078573"/>
    <lineage>
        <taxon>Bacteria</taxon>
        <taxon>Bacillati</taxon>
        <taxon>Bacillota</taxon>
        <taxon>Bacilli</taxon>
        <taxon>Bacillales</taxon>
        <taxon>Paenibacillaceae</taxon>
        <taxon>Paenibacillus</taxon>
    </lineage>
</organism>
<name>A0A7X3FMR2_9BACL</name>
<protein>
    <recommendedName>
        <fullName evidence="8">tRNA-specific adenosine deaminase</fullName>
        <ecNumber evidence="8">3.5.4.33</ecNumber>
    </recommendedName>
</protein>
<comment type="subunit">
    <text evidence="2 8">Homodimer.</text>
</comment>
<dbReference type="RefSeq" id="WP_157338929.1">
    <property type="nucleotide sequence ID" value="NZ_RHLK01000030.1"/>
</dbReference>
<evidence type="ECO:0000256" key="3">
    <source>
        <dbReference type="ARBA" id="ARBA00022694"/>
    </source>
</evidence>
<evidence type="ECO:0000256" key="2">
    <source>
        <dbReference type="ARBA" id="ARBA00011738"/>
    </source>
</evidence>
<keyword evidence="11" id="KW-1185">Reference proteome</keyword>
<evidence type="ECO:0000313" key="10">
    <source>
        <dbReference type="EMBL" id="MVP02585.1"/>
    </source>
</evidence>
<feature type="binding site" evidence="8">
    <location>
        <position position="63"/>
    </location>
    <ligand>
        <name>Zn(2+)</name>
        <dbReference type="ChEBI" id="CHEBI:29105"/>
        <note>catalytic</note>
    </ligand>
</feature>
<dbReference type="NCBIfam" id="NF008113">
    <property type="entry name" value="PRK10860.1"/>
    <property type="match status" value="1"/>
</dbReference>
<gene>
    <name evidence="8 10" type="primary">tadA</name>
    <name evidence="10" type="ORF">EDM21_24265</name>
</gene>
<keyword evidence="6 8" id="KW-0862">Zinc</keyword>
<dbReference type="InterPro" id="IPR028883">
    <property type="entry name" value="tRNA_aden_deaminase"/>
</dbReference>
<dbReference type="FunFam" id="3.40.140.10:FF:000005">
    <property type="entry name" value="tRNA-specific adenosine deaminase"/>
    <property type="match status" value="1"/>
</dbReference>
<keyword evidence="5 8" id="KW-0378">Hydrolase</keyword>
<feature type="binding site" evidence="8">
    <location>
        <position position="93"/>
    </location>
    <ligand>
        <name>Zn(2+)</name>
        <dbReference type="ChEBI" id="CHEBI:29105"/>
        <note>catalytic</note>
    </ligand>
</feature>
<evidence type="ECO:0000313" key="11">
    <source>
        <dbReference type="Proteomes" id="UP000490800"/>
    </source>
</evidence>
<dbReference type="HAMAP" id="MF_00972">
    <property type="entry name" value="tRNA_aden_deaminase"/>
    <property type="match status" value="1"/>
</dbReference>
<dbReference type="GO" id="GO:0002100">
    <property type="term" value="P:tRNA wobble adenosine to inosine editing"/>
    <property type="evidence" value="ECO:0007669"/>
    <property type="project" value="UniProtKB-UniRule"/>
</dbReference>
<accession>A0A7X3FMR2</accession>
<keyword evidence="3 8" id="KW-0819">tRNA processing</keyword>
<feature type="domain" description="CMP/dCMP-type deaminase" evidence="9">
    <location>
        <begin position="12"/>
        <end position="130"/>
    </location>
</feature>
<keyword evidence="4 8" id="KW-0479">Metal-binding</keyword>
<comment type="catalytic activity">
    <reaction evidence="7 8">
        <text>adenosine(34) in tRNA + H2O + H(+) = inosine(34) in tRNA + NH4(+)</text>
        <dbReference type="Rhea" id="RHEA:43168"/>
        <dbReference type="Rhea" id="RHEA-COMP:10373"/>
        <dbReference type="Rhea" id="RHEA-COMP:10374"/>
        <dbReference type="ChEBI" id="CHEBI:15377"/>
        <dbReference type="ChEBI" id="CHEBI:15378"/>
        <dbReference type="ChEBI" id="CHEBI:28938"/>
        <dbReference type="ChEBI" id="CHEBI:74411"/>
        <dbReference type="ChEBI" id="CHEBI:82852"/>
        <dbReference type="EC" id="3.5.4.33"/>
    </reaction>
</comment>
<dbReference type="Gene3D" id="3.40.140.10">
    <property type="entry name" value="Cytidine Deaminase, domain 2"/>
    <property type="match status" value="1"/>
</dbReference>
<evidence type="ECO:0000256" key="8">
    <source>
        <dbReference type="HAMAP-Rule" id="MF_00972"/>
    </source>
</evidence>
<dbReference type="CDD" id="cd01285">
    <property type="entry name" value="nucleoside_deaminase"/>
    <property type="match status" value="1"/>
</dbReference>